<evidence type="ECO:0000256" key="4">
    <source>
        <dbReference type="ARBA" id="ARBA00023163"/>
    </source>
</evidence>
<dbReference type="Gene3D" id="1.10.10.10">
    <property type="entry name" value="Winged helix-like DNA-binding domain superfamily/Winged helix DNA-binding domain"/>
    <property type="match status" value="1"/>
</dbReference>
<organism evidence="6 7">
    <name type="scientific">Leptothoe spongobia TAU-MAC 1115</name>
    <dbReference type="NCBI Taxonomy" id="1967444"/>
    <lineage>
        <taxon>Bacteria</taxon>
        <taxon>Bacillati</taxon>
        <taxon>Cyanobacteriota</taxon>
        <taxon>Cyanophyceae</taxon>
        <taxon>Nodosilineales</taxon>
        <taxon>Cymatolegaceae</taxon>
        <taxon>Leptothoe</taxon>
        <taxon>Leptothoe spongobia</taxon>
    </lineage>
</organism>
<protein>
    <submittedName>
        <fullName evidence="6">Transcriptional regulator GcvA</fullName>
    </submittedName>
</protein>
<dbReference type="GO" id="GO:0043565">
    <property type="term" value="F:sequence-specific DNA binding"/>
    <property type="evidence" value="ECO:0007669"/>
    <property type="project" value="TreeGrafter"/>
</dbReference>
<keyword evidence="3" id="KW-0238">DNA-binding</keyword>
<evidence type="ECO:0000313" key="7">
    <source>
        <dbReference type="Proteomes" id="UP000717364"/>
    </source>
</evidence>
<evidence type="ECO:0000259" key="5">
    <source>
        <dbReference type="PROSITE" id="PS50931"/>
    </source>
</evidence>
<dbReference type="Pfam" id="PF03466">
    <property type="entry name" value="LysR_substrate"/>
    <property type="match status" value="1"/>
</dbReference>
<dbReference type="InterPro" id="IPR036390">
    <property type="entry name" value="WH_DNA-bd_sf"/>
</dbReference>
<accession>A0A947GL49</accession>
<comment type="similarity">
    <text evidence="1">Belongs to the LysR transcriptional regulatory family.</text>
</comment>
<evidence type="ECO:0000313" key="6">
    <source>
        <dbReference type="EMBL" id="MBT9317218.1"/>
    </source>
</evidence>
<dbReference type="NCBIfam" id="NF008352">
    <property type="entry name" value="PRK11139.1"/>
    <property type="match status" value="1"/>
</dbReference>
<dbReference type="PRINTS" id="PR00039">
    <property type="entry name" value="HTHLYSR"/>
</dbReference>
<evidence type="ECO:0000256" key="3">
    <source>
        <dbReference type="ARBA" id="ARBA00023125"/>
    </source>
</evidence>
<keyword evidence="4" id="KW-0804">Transcription</keyword>
<dbReference type="Pfam" id="PF00126">
    <property type="entry name" value="HTH_1"/>
    <property type="match status" value="1"/>
</dbReference>
<dbReference type="InterPro" id="IPR000847">
    <property type="entry name" value="LysR_HTH_N"/>
</dbReference>
<name>A0A947GL49_9CYAN</name>
<evidence type="ECO:0000256" key="1">
    <source>
        <dbReference type="ARBA" id="ARBA00009437"/>
    </source>
</evidence>
<reference evidence="6" key="1">
    <citation type="submission" date="2020-11" db="EMBL/GenBank/DDBJ databases">
        <authorList>
            <person name="Konstantinou D."/>
            <person name="Gkelis S."/>
            <person name="Popin R."/>
            <person name="Fewer D."/>
            <person name="Sivonen K."/>
        </authorList>
    </citation>
    <scope>NUCLEOTIDE SEQUENCE</scope>
    <source>
        <strain evidence="6">TAU-MAC 1115</strain>
    </source>
</reference>
<comment type="caution">
    <text evidence="6">The sequence shown here is derived from an EMBL/GenBank/DDBJ whole genome shotgun (WGS) entry which is preliminary data.</text>
</comment>
<feature type="domain" description="HTH lysR-type" evidence="5">
    <location>
        <begin position="5"/>
        <end position="63"/>
    </location>
</feature>
<dbReference type="InterPro" id="IPR036388">
    <property type="entry name" value="WH-like_DNA-bd_sf"/>
</dbReference>
<dbReference type="FunFam" id="1.10.10.10:FF:000038">
    <property type="entry name" value="Glycine cleavage system transcriptional activator"/>
    <property type="match status" value="1"/>
</dbReference>
<dbReference type="PANTHER" id="PTHR30537">
    <property type="entry name" value="HTH-TYPE TRANSCRIPTIONAL REGULATOR"/>
    <property type="match status" value="1"/>
</dbReference>
<dbReference type="Proteomes" id="UP000717364">
    <property type="component" value="Unassembled WGS sequence"/>
</dbReference>
<dbReference type="SUPFAM" id="SSF46785">
    <property type="entry name" value="Winged helix' DNA-binding domain"/>
    <property type="match status" value="1"/>
</dbReference>
<dbReference type="InterPro" id="IPR058163">
    <property type="entry name" value="LysR-type_TF_proteobact-type"/>
</dbReference>
<dbReference type="GO" id="GO:0003700">
    <property type="term" value="F:DNA-binding transcription factor activity"/>
    <property type="evidence" value="ECO:0007669"/>
    <property type="project" value="InterPro"/>
</dbReference>
<dbReference type="EMBL" id="JADOES010000041">
    <property type="protein sequence ID" value="MBT9317218.1"/>
    <property type="molecule type" value="Genomic_DNA"/>
</dbReference>
<dbReference type="GO" id="GO:0006351">
    <property type="term" value="P:DNA-templated transcription"/>
    <property type="evidence" value="ECO:0007669"/>
    <property type="project" value="TreeGrafter"/>
</dbReference>
<gene>
    <name evidence="6" type="primary">gcvA</name>
    <name evidence="6" type="ORF">IXB50_17480</name>
</gene>
<dbReference type="Gene3D" id="3.40.190.10">
    <property type="entry name" value="Periplasmic binding protein-like II"/>
    <property type="match status" value="2"/>
</dbReference>
<keyword evidence="7" id="KW-1185">Reference proteome</keyword>
<evidence type="ECO:0000256" key="2">
    <source>
        <dbReference type="ARBA" id="ARBA00023015"/>
    </source>
</evidence>
<dbReference type="RefSeq" id="WP_215610286.1">
    <property type="nucleotide sequence ID" value="NZ_JADOES010000041.1"/>
</dbReference>
<keyword evidence="2" id="KW-0805">Transcription regulation</keyword>
<dbReference type="InterPro" id="IPR005119">
    <property type="entry name" value="LysR_subst-bd"/>
</dbReference>
<dbReference type="PROSITE" id="PS50931">
    <property type="entry name" value="HTH_LYSR"/>
    <property type="match status" value="1"/>
</dbReference>
<reference evidence="6" key="2">
    <citation type="journal article" date="2021" name="Mar. Drugs">
        <title>Genome Reduction and Secondary Metabolism of the Marine Sponge-Associated Cyanobacterium Leptothoe.</title>
        <authorList>
            <person name="Konstantinou D."/>
            <person name="Popin R.V."/>
            <person name="Fewer D.P."/>
            <person name="Sivonen K."/>
            <person name="Gkelis S."/>
        </authorList>
    </citation>
    <scope>NUCLEOTIDE SEQUENCE</scope>
    <source>
        <strain evidence="6">TAU-MAC 1115</strain>
    </source>
</reference>
<dbReference type="SUPFAM" id="SSF53850">
    <property type="entry name" value="Periplasmic binding protein-like II"/>
    <property type="match status" value="1"/>
</dbReference>
<dbReference type="AlphaFoldDB" id="A0A947GL49"/>
<proteinExistence type="inferred from homology"/>
<sequence>MRDLPSLNALRAFEAAARHMSFQDAAQELEVTPTAISHQVKNLEQHLGLALFIRRNPRPLMLTAAGQQLYPVLRDGFDRFAFAIAHLQTDQIVTELTVTAINDFASKWLLPRLPKFQAAYPDIDIRLQTSVDVIDLKIGTVDMAIRYGHGNYPGLVAIKLLSDAFIPVCSPLLQQQSLDSLDDLVHHTLIHCEWVNYSGNDQPSWAKWLQQAGIKTIDPTRGLKFTGESLAIQAALNGQGVALCSNIHAADDLAKGRLIQPFDIELQGFSFYAVYLPEHPKQKAITNFVDWLEKIAHS</sequence>
<dbReference type="CDD" id="cd08432">
    <property type="entry name" value="PBP2_GcdR_TrpI_HvrB_AmpR_like"/>
    <property type="match status" value="1"/>
</dbReference>
<dbReference type="PANTHER" id="PTHR30537:SF26">
    <property type="entry name" value="GLYCINE CLEAVAGE SYSTEM TRANSCRIPTIONAL ACTIVATOR"/>
    <property type="match status" value="1"/>
</dbReference>